<dbReference type="PANTHER" id="PTHR23428">
    <property type="entry name" value="HISTONE H2B"/>
    <property type="match status" value="1"/>
</dbReference>
<evidence type="ECO:0000256" key="2">
    <source>
        <dbReference type="SAM" id="MobiDB-lite"/>
    </source>
</evidence>
<dbReference type="OrthoDB" id="10472698at2759"/>
<evidence type="ECO:0000313" key="3">
    <source>
        <dbReference type="EMBL" id="KAF8785049.1"/>
    </source>
</evidence>
<dbReference type="EMBL" id="JABXBU010000030">
    <property type="protein sequence ID" value="KAF8785049.1"/>
    <property type="molecule type" value="Genomic_DNA"/>
</dbReference>
<feature type="compositionally biased region" description="Polar residues" evidence="2">
    <location>
        <begin position="1"/>
        <end position="15"/>
    </location>
</feature>
<dbReference type="SUPFAM" id="SSF47113">
    <property type="entry name" value="Histone-fold"/>
    <property type="match status" value="1"/>
</dbReference>
<dbReference type="Gene3D" id="1.10.20.10">
    <property type="entry name" value="Histone, subunit A"/>
    <property type="match status" value="1"/>
</dbReference>
<evidence type="ECO:0000313" key="4">
    <source>
        <dbReference type="Proteomes" id="UP000807504"/>
    </source>
</evidence>
<dbReference type="PRINTS" id="PR00621">
    <property type="entry name" value="HISTONEH2B"/>
</dbReference>
<comment type="caution">
    <text evidence="3">The sequence shown here is derived from an EMBL/GenBank/DDBJ whole genome shotgun (WGS) entry which is preliminary data.</text>
</comment>
<proteinExistence type="inferred from homology"/>
<organism evidence="3 4">
    <name type="scientific">Argiope bruennichi</name>
    <name type="common">Wasp spider</name>
    <name type="synonym">Aranea bruennichi</name>
    <dbReference type="NCBI Taxonomy" id="94029"/>
    <lineage>
        <taxon>Eukaryota</taxon>
        <taxon>Metazoa</taxon>
        <taxon>Ecdysozoa</taxon>
        <taxon>Arthropoda</taxon>
        <taxon>Chelicerata</taxon>
        <taxon>Arachnida</taxon>
        <taxon>Araneae</taxon>
        <taxon>Araneomorphae</taxon>
        <taxon>Entelegynae</taxon>
        <taxon>Araneoidea</taxon>
        <taxon>Araneidae</taxon>
        <taxon>Argiope</taxon>
    </lineage>
</organism>
<dbReference type="GO" id="GO:0046982">
    <property type="term" value="F:protein heterodimerization activity"/>
    <property type="evidence" value="ECO:0007669"/>
    <property type="project" value="InterPro"/>
</dbReference>
<dbReference type="CDD" id="cd22910">
    <property type="entry name" value="HFD_H2B"/>
    <property type="match status" value="1"/>
</dbReference>
<evidence type="ECO:0000256" key="1">
    <source>
        <dbReference type="ARBA" id="ARBA00006846"/>
    </source>
</evidence>
<dbReference type="InterPro" id="IPR009072">
    <property type="entry name" value="Histone-fold"/>
</dbReference>
<dbReference type="Proteomes" id="UP000807504">
    <property type="component" value="Unassembled WGS sequence"/>
</dbReference>
<dbReference type="InterPro" id="IPR000558">
    <property type="entry name" value="Histone_H2B"/>
</dbReference>
<dbReference type="GO" id="GO:0000786">
    <property type="term" value="C:nucleosome"/>
    <property type="evidence" value="ECO:0007669"/>
    <property type="project" value="InterPro"/>
</dbReference>
<dbReference type="SMART" id="SM00427">
    <property type="entry name" value="H2B"/>
    <property type="match status" value="1"/>
</dbReference>
<name>A0A8T0F6K3_ARGBR</name>
<accession>A0A8T0F6K3</accession>
<reference evidence="3" key="2">
    <citation type="submission" date="2020-06" db="EMBL/GenBank/DDBJ databases">
        <authorList>
            <person name="Sheffer M."/>
        </authorList>
    </citation>
    <scope>NUCLEOTIDE SEQUENCE</scope>
</reference>
<reference evidence="3" key="1">
    <citation type="journal article" date="2020" name="bioRxiv">
        <title>Chromosome-level reference genome of the European wasp spider Argiope bruennichi: a resource for studies on range expansion and evolutionary adaptation.</title>
        <authorList>
            <person name="Sheffer M.M."/>
            <person name="Hoppe A."/>
            <person name="Krehenwinkel H."/>
            <person name="Uhl G."/>
            <person name="Kuss A.W."/>
            <person name="Jensen L."/>
            <person name="Jensen C."/>
            <person name="Gillespie R.G."/>
            <person name="Hoff K.J."/>
            <person name="Prost S."/>
        </authorList>
    </citation>
    <scope>NUCLEOTIDE SEQUENCE</scope>
</reference>
<gene>
    <name evidence="3" type="ORF">HNY73_010645</name>
</gene>
<protein>
    <submittedName>
        <fullName evidence="3">Histone H2B.1 like protein</fullName>
    </submittedName>
</protein>
<dbReference type="AlphaFoldDB" id="A0A8T0F6K3"/>
<dbReference type="GO" id="GO:0003677">
    <property type="term" value="F:DNA binding"/>
    <property type="evidence" value="ECO:0007669"/>
    <property type="project" value="InterPro"/>
</dbReference>
<dbReference type="GO" id="GO:0030527">
    <property type="term" value="F:structural constituent of chromatin"/>
    <property type="evidence" value="ECO:0007669"/>
    <property type="project" value="InterPro"/>
</dbReference>
<comment type="similarity">
    <text evidence="1">Belongs to the histone H2B family.</text>
</comment>
<feature type="region of interest" description="Disordered" evidence="2">
    <location>
        <begin position="1"/>
        <end position="85"/>
    </location>
</feature>
<keyword evidence="4" id="KW-1185">Reference proteome</keyword>
<sequence>MPPKSTATQSLASTSKCRRSERLIRRIKSVVKGQSTSSKKEQPSPTKKRRRPAYSKKSAVKGQSASSNKEESTVTENKPSKRIRLMEMGEVTDRASKMGQKEQENFSTAIKQILKDLSPDLQISKEAIDDMNIFLNHVFEQLARASAIFPLGKSTVSTLRMTVKDIETALPSVIPGELGKYCIAEGRRAVRKWTEGE</sequence>
<dbReference type="OMA" id="TKGRHQV"/>